<dbReference type="AlphaFoldDB" id="A0A7W7GBA0"/>
<feature type="region of interest" description="Disordered" evidence="1">
    <location>
        <begin position="30"/>
        <end position="81"/>
    </location>
</feature>
<dbReference type="RefSeq" id="WP_203959300.1">
    <property type="nucleotide sequence ID" value="NZ_BOOV01000026.1"/>
</dbReference>
<organism evidence="2 3">
    <name type="scientific">Sphaerisporangium siamense</name>
    <dbReference type="NCBI Taxonomy" id="795645"/>
    <lineage>
        <taxon>Bacteria</taxon>
        <taxon>Bacillati</taxon>
        <taxon>Actinomycetota</taxon>
        <taxon>Actinomycetes</taxon>
        <taxon>Streptosporangiales</taxon>
        <taxon>Streptosporangiaceae</taxon>
        <taxon>Sphaerisporangium</taxon>
    </lineage>
</organism>
<proteinExistence type="predicted"/>
<name>A0A7W7GBA0_9ACTN</name>
<evidence type="ECO:0000313" key="3">
    <source>
        <dbReference type="Proteomes" id="UP000542210"/>
    </source>
</evidence>
<gene>
    <name evidence="2" type="ORF">BJ982_003778</name>
</gene>
<evidence type="ECO:0000256" key="1">
    <source>
        <dbReference type="SAM" id="MobiDB-lite"/>
    </source>
</evidence>
<accession>A0A7W7GBA0</accession>
<protein>
    <submittedName>
        <fullName evidence="2">Uncharacterized protein</fullName>
    </submittedName>
</protein>
<comment type="caution">
    <text evidence="2">The sequence shown here is derived from an EMBL/GenBank/DDBJ whole genome shotgun (WGS) entry which is preliminary data.</text>
</comment>
<dbReference type="EMBL" id="JACHND010000001">
    <property type="protein sequence ID" value="MBB4702234.1"/>
    <property type="molecule type" value="Genomic_DNA"/>
</dbReference>
<sequence length="81" mass="8924">MAPVRPSAARIARLAALAAAHDAWVAERLPGAEFRPEGRRPGSDYNQHYLDVNPSADAEDDFQRRARQAMGLDPQTGRRPS</sequence>
<keyword evidence="3" id="KW-1185">Reference proteome</keyword>
<evidence type="ECO:0000313" key="2">
    <source>
        <dbReference type="EMBL" id="MBB4702234.1"/>
    </source>
</evidence>
<reference evidence="2 3" key="1">
    <citation type="submission" date="2020-08" db="EMBL/GenBank/DDBJ databases">
        <title>Sequencing the genomes of 1000 actinobacteria strains.</title>
        <authorList>
            <person name="Klenk H.-P."/>
        </authorList>
    </citation>
    <scope>NUCLEOTIDE SEQUENCE [LARGE SCALE GENOMIC DNA]</scope>
    <source>
        <strain evidence="2 3">DSM 45784</strain>
    </source>
</reference>
<dbReference type="Proteomes" id="UP000542210">
    <property type="component" value="Unassembled WGS sequence"/>
</dbReference>